<dbReference type="Proteomes" id="UP001519460">
    <property type="component" value="Unassembled WGS sequence"/>
</dbReference>
<gene>
    <name evidence="4" type="ORF">BaRGS_00019592</name>
</gene>
<evidence type="ECO:0000313" key="4">
    <source>
        <dbReference type="EMBL" id="KAK7489214.1"/>
    </source>
</evidence>
<protein>
    <submittedName>
        <fullName evidence="4">Uncharacterized protein</fullName>
    </submittedName>
</protein>
<feature type="compositionally biased region" description="Polar residues" evidence="3">
    <location>
        <begin position="35"/>
        <end position="63"/>
    </location>
</feature>
<keyword evidence="2" id="KW-0175">Coiled coil</keyword>
<feature type="region of interest" description="Disordered" evidence="3">
    <location>
        <begin position="1"/>
        <end position="63"/>
    </location>
</feature>
<sequence length="269" mass="30592">MGGRNDNSPACQRKLRPLSIIQENSDEESGPGDVTSVQNCKISEGSENVQASQTTKSVAQGQTNAVRKTRKVAIVPQQHPFNFLLQSESSEAHQRSSEIPDAIYKTNADDSGSDSATEGDLTRLKDTATKLNLKTRRPSYLTWRAKYVDRPRDPPEVKVLTGDGRLTAERKERMDNAIQWIQRELVDMKRQDQSLARQLLGIRHELSRLRLRVSCEEHQDLLDDAQEEMEELRELSRFADFPLDTLGANHLRQMGVTKMNLWSRRFSTC</sequence>
<evidence type="ECO:0000313" key="5">
    <source>
        <dbReference type="Proteomes" id="UP001519460"/>
    </source>
</evidence>
<evidence type="ECO:0000256" key="1">
    <source>
        <dbReference type="ARBA" id="ARBA00005489"/>
    </source>
</evidence>
<dbReference type="PANTHER" id="PTHR32289:SF1">
    <property type="entry name" value="PROTEIN FAM167A-LIKE"/>
    <property type="match status" value="1"/>
</dbReference>
<feature type="coiled-coil region" evidence="2">
    <location>
        <begin position="171"/>
        <end position="235"/>
    </location>
</feature>
<dbReference type="PANTHER" id="PTHR32289">
    <property type="entry name" value="PROTEIN FAM167A"/>
    <property type="match status" value="1"/>
</dbReference>
<accession>A0ABD0KQ12</accession>
<dbReference type="InterPro" id="IPR051771">
    <property type="entry name" value="FAM167_domain"/>
</dbReference>
<keyword evidence="5" id="KW-1185">Reference proteome</keyword>
<proteinExistence type="inferred from homology"/>
<comment type="similarity">
    <text evidence="1">Belongs to the FAM167 (SEC) family.</text>
</comment>
<dbReference type="Pfam" id="PF11652">
    <property type="entry name" value="FAM167"/>
    <property type="match status" value="1"/>
</dbReference>
<evidence type="ECO:0000256" key="3">
    <source>
        <dbReference type="SAM" id="MobiDB-lite"/>
    </source>
</evidence>
<dbReference type="AlphaFoldDB" id="A0ABD0KQ12"/>
<comment type="caution">
    <text evidence="4">The sequence shown here is derived from an EMBL/GenBank/DDBJ whole genome shotgun (WGS) entry which is preliminary data.</text>
</comment>
<feature type="compositionally biased region" description="Polar residues" evidence="3">
    <location>
        <begin position="1"/>
        <end position="10"/>
    </location>
</feature>
<name>A0ABD0KQ12_9CAEN</name>
<dbReference type="EMBL" id="JACVVK020000141">
    <property type="protein sequence ID" value="KAK7489214.1"/>
    <property type="molecule type" value="Genomic_DNA"/>
</dbReference>
<dbReference type="InterPro" id="IPR024280">
    <property type="entry name" value="FAM167"/>
</dbReference>
<reference evidence="4 5" key="1">
    <citation type="journal article" date="2023" name="Sci. Data">
        <title>Genome assembly of the Korean intertidal mud-creeper Batillaria attramentaria.</title>
        <authorList>
            <person name="Patra A.K."/>
            <person name="Ho P.T."/>
            <person name="Jun S."/>
            <person name="Lee S.J."/>
            <person name="Kim Y."/>
            <person name="Won Y.J."/>
        </authorList>
    </citation>
    <scope>NUCLEOTIDE SEQUENCE [LARGE SCALE GENOMIC DNA]</scope>
    <source>
        <strain evidence="4">Wonlab-2016</strain>
    </source>
</reference>
<evidence type="ECO:0000256" key="2">
    <source>
        <dbReference type="SAM" id="Coils"/>
    </source>
</evidence>
<organism evidence="4 5">
    <name type="scientific">Batillaria attramentaria</name>
    <dbReference type="NCBI Taxonomy" id="370345"/>
    <lineage>
        <taxon>Eukaryota</taxon>
        <taxon>Metazoa</taxon>
        <taxon>Spiralia</taxon>
        <taxon>Lophotrochozoa</taxon>
        <taxon>Mollusca</taxon>
        <taxon>Gastropoda</taxon>
        <taxon>Caenogastropoda</taxon>
        <taxon>Sorbeoconcha</taxon>
        <taxon>Cerithioidea</taxon>
        <taxon>Batillariidae</taxon>
        <taxon>Batillaria</taxon>
    </lineage>
</organism>